<organism evidence="2 3">
    <name type="scientific">Austropuccinia psidii MF-1</name>
    <dbReference type="NCBI Taxonomy" id="1389203"/>
    <lineage>
        <taxon>Eukaryota</taxon>
        <taxon>Fungi</taxon>
        <taxon>Dikarya</taxon>
        <taxon>Basidiomycota</taxon>
        <taxon>Pucciniomycotina</taxon>
        <taxon>Pucciniomycetes</taxon>
        <taxon>Pucciniales</taxon>
        <taxon>Sphaerophragmiaceae</taxon>
        <taxon>Austropuccinia</taxon>
    </lineage>
</organism>
<accession>A0A9Q3CWR9</accession>
<reference evidence="2" key="1">
    <citation type="submission" date="2021-03" db="EMBL/GenBank/DDBJ databases">
        <title>Draft genome sequence of rust myrtle Austropuccinia psidii MF-1, a brazilian biotype.</title>
        <authorList>
            <person name="Quecine M.C."/>
            <person name="Pachon D.M.R."/>
            <person name="Bonatelli M.L."/>
            <person name="Correr F.H."/>
            <person name="Franceschini L.M."/>
            <person name="Leite T.F."/>
            <person name="Margarido G.R.A."/>
            <person name="Almeida C.A."/>
            <person name="Ferrarezi J.A."/>
            <person name="Labate C.A."/>
        </authorList>
    </citation>
    <scope>NUCLEOTIDE SEQUENCE</scope>
    <source>
        <strain evidence="2">MF-1</strain>
    </source>
</reference>
<evidence type="ECO:0000313" key="2">
    <source>
        <dbReference type="EMBL" id="MBW0489861.1"/>
    </source>
</evidence>
<feature type="compositionally biased region" description="Polar residues" evidence="1">
    <location>
        <begin position="41"/>
        <end position="69"/>
    </location>
</feature>
<feature type="region of interest" description="Disordered" evidence="1">
    <location>
        <begin position="1"/>
        <end position="70"/>
    </location>
</feature>
<name>A0A9Q3CWR9_9BASI</name>
<dbReference type="EMBL" id="AVOT02010292">
    <property type="protein sequence ID" value="MBW0489861.1"/>
    <property type="molecule type" value="Genomic_DNA"/>
</dbReference>
<dbReference type="AlphaFoldDB" id="A0A9Q3CWR9"/>
<dbReference type="OrthoDB" id="2157866at2759"/>
<comment type="caution">
    <text evidence="2">The sequence shown here is derived from an EMBL/GenBank/DDBJ whole genome shotgun (WGS) entry which is preliminary data.</text>
</comment>
<proteinExistence type="predicted"/>
<evidence type="ECO:0000256" key="1">
    <source>
        <dbReference type="SAM" id="MobiDB-lite"/>
    </source>
</evidence>
<protein>
    <submittedName>
        <fullName evidence="2">Uncharacterized protein</fullName>
    </submittedName>
</protein>
<dbReference type="Proteomes" id="UP000765509">
    <property type="component" value="Unassembled WGS sequence"/>
</dbReference>
<gene>
    <name evidence="2" type="ORF">O181_029576</name>
</gene>
<evidence type="ECO:0000313" key="3">
    <source>
        <dbReference type="Proteomes" id="UP000765509"/>
    </source>
</evidence>
<sequence length="225" mass="25491">MESQQEAQTPGGEGNQDKGKSSQYPSYRRTIEPDRAYSDSFRLTRSRPTQLSNGFTPLRQQQISGQESPYFTIPGSFQEKTRIQREKQDLFQPQAETGRPNDTEAVGLGERSAQEPEIVVNTSRIRSPINRNITTTQNEPSVVTPESNLNSDQQWLQMSQFAVQIEENFDQLHRSNLRFQELTTLKEATIIAIQERCDKLRKASVSQGLLGKQEWPGTQKSGSSL</sequence>
<keyword evidence="3" id="KW-1185">Reference proteome</keyword>